<name>A0AAV7J1U1_COTGL</name>
<dbReference type="AlphaFoldDB" id="A0AAV7J1U1"/>
<organism evidence="1 2">
    <name type="scientific">Cotesia glomerata</name>
    <name type="common">Lepidopteran parasitic wasp</name>
    <name type="synonym">Apanteles glomeratus</name>
    <dbReference type="NCBI Taxonomy" id="32391"/>
    <lineage>
        <taxon>Eukaryota</taxon>
        <taxon>Metazoa</taxon>
        <taxon>Ecdysozoa</taxon>
        <taxon>Arthropoda</taxon>
        <taxon>Hexapoda</taxon>
        <taxon>Insecta</taxon>
        <taxon>Pterygota</taxon>
        <taxon>Neoptera</taxon>
        <taxon>Endopterygota</taxon>
        <taxon>Hymenoptera</taxon>
        <taxon>Apocrita</taxon>
        <taxon>Ichneumonoidea</taxon>
        <taxon>Braconidae</taxon>
        <taxon>Microgastrinae</taxon>
        <taxon>Cotesia</taxon>
    </lineage>
</organism>
<dbReference type="EMBL" id="JAHXZJ010000374">
    <property type="protein sequence ID" value="KAH0561236.1"/>
    <property type="molecule type" value="Genomic_DNA"/>
</dbReference>
<sequence length="147" mass="17242">MRPKGALFSQENSCRKHLDDAFDRNWTLMIFIRTWCEYVNCFPGKIPVKSTWGTFGAKLHFRNNYQDLCWVFQVFSRENSSRKHLDDAYNQNWTSIIIIRTWYGYTKCFPGKIPVESTGGPFGAKLHFRNNYQDLCGIPSVFPGKLR</sequence>
<protein>
    <submittedName>
        <fullName evidence="1">Uncharacterized protein</fullName>
    </submittedName>
</protein>
<comment type="caution">
    <text evidence="1">The sequence shown here is derived from an EMBL/GenBank/DDBJ whole genome shotgun (WGS) entry which is preliminary data.</text>
</comment>
<accession>A0AAV7J1U1</accession>
<dbReference type="Proteomes" id="UP000826195">
    <property type="component" value="Unassembled WGS sequence"/>
</dbReference>
<evidence type="ECO:0000313" key="2">
    <source>
        <dbReference type="Proteomes" id="UP000826195"/>
    </source>
</evidence>
<reference evidence="1 2" key="1">
    <citation type="journal article" date="2021" name="J. Hered.">
        <title>A chromosome-level genome assembly of the parasitoid wasp, Cotesia glomerata (Hymenoptera: Braconidae).</title>
        <authorList>
            <person name="Pinto B.J."/>
            <person name="Weis J.J."/>
            <person name="Gamble T."/>
            <person name="Ode P.J."/>
            <person name="Paul R."/>
            <person name="Zaspel J.M."/>
        </authorList>
    </citation>
    <scope>NUCLEOTIDE SEQUENCE [LARGE SCALE GENOMIC DNA]</scope>
    <source>
        <strain evidence="1">CgM1</strain>
    </source>
</reference>
<evidence type="ECO:0000313" key="1">
    <source>
        <dbReference type="EMBL" id="KAH0561236.1"/>
    </source>
</evidence>
<proteinExistence type="predicted"/>
<keyword evidence="2" id="KW-1185">Reference proteome</keyword>
<gene>
    <name evidence="1" type="ORF">KQX54_015030</name>
</gene>